<proteinExistence type="predicted"/>
<name>A0A0L6U7M4_9BASI</name>
<protein>
    <submittedName>
        <fullName evidence="1">Uncharacterized protein</fullName>
    </submittedName>
</protein>
<dbReference type="VEuPathDB" id="FungiDB:VP01_984g4"/>
<organism evidence="1 2">
    <name type="scientific">Puccinia sorghi</name>
    <dbReference type="NCBI Taxonomy" id="27349"/>
    <lineage>
        <taxon>Eukaryota</taxon>
        <taxon>Fungi</taxon>
        <taxon>Dikarya</taxon>
        <taxon>Basidiomycota</taxon>
        <taxon>Pucciniomycotina</taxon>
        <taxon>Pucciniomycetes</taxon>
        <taxon>Pucciniales</taxon>
        <taxon>Pucciniaceae</taxon>
        <taxon>Puccinia</taxon>
    </lineage>
</organism>
<dbReference type="AlphaFoldDB" id="A0A0L6U7M4"/>
<sequence length="432" mass="49366">MVRRSHPTVDCETRTKAFEVVVFFFNARLLLVGPIPIKILGGRPSSRGAHDFLRLRKSMVLYNPEVEPSQDYEFTHTHARCREAEVLKIWHAVNTDMGYNAQDESELPQRTEQQFSLTQRRSRSCGTIAPLVSDHKKDGQYDQYILRGLLSLHHTKGLILYHLGLHYTGAPFCRGESPHTSRVFICIIVSWETGGFELDDSLTVVLYWKRWMMACSAEHSVLLRLSEVVQVLEGKPLFSLAMDCSAVFSSACETHTSRKKKEKKKTNNLNSFFFFLDPIEKRKLCHLPMLKVSHRLLSQNPTPFICNPSLLSRNGQSIKSTTPCVVPKPCENLLPLPSSRSLARPDVSTTQRKKKKERLKFKSSFLLLRKGEKYKKKRQVAFIIRRQILCKLDLIPILVAPHYHHIPFSPSINNPSKTSTELLKALVVSCLS</sequence>
<evidence type="ECO:0000313" key="1">
    <source>
        <dbReference type="EMBL" id="KNZ43805.1"/>
    </source>
</evidence>
<dbReference type="Proteomes" id="UP000037035">
    <property type="component" value="Unassembled WGS sequence"/>
</dbReference>
<dbReference type="EMBL" id="LAVV01015547">
    <property type="protein sequence ID" value="KNZ43805.1"/>
    <property type="molecule type" value="Genomic_DNA"/>
</dbReference>
<accession>A0A0L6U7M4</accession>
<reference evidence="1 2" key="1">
    <citation type="submission" date="2015-08" db="EMBL/GenBank/DDBJ databases">
        <title>Next Generation Sequencing and Analysis of the Genome of Puccinia sorghi L Schw, the Causal Agent of Maize Common Rust.</title>
        <authorList>
            <person name="Rochi L."/>
            <person name="Burguener G."/>
            <person name="Darino M."/>
            <person name="Turjanski A."/>
            <person name="Kreff E."/>
            <person name="Dieguez M.J."/>
            <person name="Sacco F."/>
        </authorList>
    </citation>
    <scope>NUCLEOTIDE SEQUENCE [LARGE SCALE GENOMIC DNA]</scope>
    <source>
        <strain evidence="1 2">RO10H11247</strain>
    </source>
</reference>
<gene>
    <name evidence="1" type="ORF">VP01_984g4</name>
</gene>
<keyword evidence="2" id="KW-1185">Reference proteome</keyword>
<evidence type="ECO:0000313" key="2">
    <source>
        <dbReference type="Proteomes" id="UP000037035"/>
    </source>
</evidence>
<comment type="caution">
    <text evidence="1">The sequence shown here is derived from an EMBL/GenBank/DDBJ whole genome shotgun (WGS) entry which is preliminary data.</text>
</comment>